<organism evidence="2 3">
    <name type="scientific">Babesia divergens</name>
    <dbReference type="NCBI Taxonomy" id="32595"/>
    <lineage>
        <taxon>Eukaryota</taxon>
        <taxon>Sar</taxon>
        <taxon>Alveolata</taxon>
        <taxon>Apicomplexa</taxon>
        <taxon>Aconoidasida</taxon>
        <taxon>Piroplasmida</taxon>
        <taxon>Babesiidae</taxon>
        <taxon>Babesia</taxon>
    </lineage>
</organism>
<dbReference type="SMART" id="SM00155">
    <property type="entry name" value="PLDc"/>
    <property type="match status" value="2"/>
</dbReference>
<dbReference type="CDD" id="cd09110">
    <property type="entry name" value="PLDc_CLS_1"/>
    <property type="match status" value="1"/>
</dbReference>
<dbReference type="AlphaFoldDB" id="A0AAD9GHC2"/>
<protein>
    <submittedName>
        <fullName evidence="2">Phospholipase D active site motif family protein</fullName>
    </submittedName>
</protein>
<dbReference type="Proteomes" id="UP001195914">
    <property type="component" value="Unassembled WGS sequence"/>
</dbReference>
<dbReference type="InterPro" id="IPR001736">
    <property type="entry name" value="PLipase_D/transphosphatidylase"/>
</dbReference>
<dbReference type="GO" id="GO:0030572">
    <property type="term" value="F:phosphatidyltransferase activity"/>
    <property type="evidence" value="ECO:0007669"/>
    <property type="project" value="UniProtKB-ARBA"/>
</dbReference>
<sequence>MTNTSSTRLDNCFVKEPRNYTAAQDHSSYIAAEIRNILTRFNTENPEDAVDLSEREFTKWVQTISILANRFGRLSGGNEVSVCKNGNDATREMLRAIQSAKDRVWMEVYIFDDSPLAARFVKALKDAARRGCEVVLLIDYIGSFNFPNLFKNELEKDGVKLHVFNPFTGKKFAVGTMPFRDHKKILVVDDHTAFCGSVNISKDCAGVEMGGNDRFYDLNVRLRGPAVYDLAEVFRDTLKMTSNGTCVLKSLKRPDPIEGGVLVQILESNMSRLTRRNGIQSSLANIISHAEREIYLTTSYFYPPGFLKRSLFAAKRRNIDLHMLLSGNSDIPGDINATLHVLRKFFNNFRVFMTTREHCHSKAIAIDGLWSSVGSFNWDRWSSRRNLEVSVSVFDPVTARRLKQLQLSKENESVEYTSAHIASRPRVLQLFDCLVYKLVRLSGRNFFDGLSNDGFKFRFKKAFIRTFIDNNAGELIAMSNMAGV</sequence>
<name>A0AAD9GHC2_BABDI</name>
<reference evidence="2" key="2">
    <citation type="submission" date="2021-05" db="EMBL/GenBank/DDBJ databases">
        <authorList>
            <person name="Pain A."/>
        </authorList>
    </citation>
    <scope>NUCLEOTIDE SEQUENCE</scope>
    <source>
        <strain evidence="2">1802A</strain>
    </source>
</reference>
<dbReference type="InterPro" id="IPR025202">
    <property type="entry name" value="PLD-like_dom"/>
</dbReference>
<dbReference type="Gene3D" id="3.30.870.10">
    <property type="entry name" value="Endonuclease Chain A"/>
    <property type="match status" value="2"/>
</dbReference>
<evidence type="ECO:0000259" key="1">
    <source>
        <dbReference type="PROSITE" id="PS50035"/>
    </source>
</evidence>
<dbReference type="PROSITE" id="PS50035">
    <property type="entry name" value="PLD"/>
    <property type="match status" value="1"/>
</dbReference>
<proteinExistence type="predicted"/>
<dbReference type="EMBL" id="JAHBMH010000024">
    <property type="protein sequence ID" value="KAK1938428.1"/>
    <property type="molecule type" value="Genomic_DNA"/>
</dbReference>
<evidence type="ECO:0000313" key="3">
    <source>
        <dbReference type="Proteomes" id="UP001195914"/>
    </source>
</evidence>
<reference evidence="2" key="1">
    <citation type="journal article" date="2014" name="Nucleic Acids Res.">
        <title>The evolutionary dynamics of variant antigen genes in Babesia reveal a history of genomic innovation underlying host-parasite interaction.</title>
        <authorList>
            <person name="Jackson A.P."/>
            <person name="Otto T.D."/>
            <person name="Darby A."/>
            <person name="Ramaprasad A."/>
            <person name="Xia D."/>
            <person name="Echaide I.E."/>
            <person name="Farber M."/>
            <person name="Gahlot S."/>
            <person name="Gamble J."/>
            <person name="Gupta D."/>
            <person name="Gupta Y."/>
            <person name="Jackson L."/>
            <person name="Malandrin L."/>
            <person name="Malas T.B."/>
            <person name="Moussa E."/>
            <person name="Nair M."/>
            <person name="Reid A.J."/>
            <person name="Sanders M."/>
            <person name="Sharma J."/>
            <person name="Tracey A."/>
            <person name="Quail M.A."/>
            <person name="Weir W."/>
            <person name="Wastling J.M."/>
            <person name="Hall N."/>
            <person name="Willadsen P."/>
            <person name="Lingelbach K."/>
            <person name="Shiels B."/>
            <person name="Tait A."/>
            <person name="Berriman M."/>
            <person name="Allred D.R."/>
            <person name="Pain A."/>
        </authorList>
    </citation>
    <scope>NUCLEOTIDE SEQUENCE</scope>
    <source>
        <strain evidence="2">1802A</strain>
    </source>
</reference>
<evidence type="ECO:0000313" key="2">
    <source>
        <dbReference type="EMBL" id="KAK1938428.1"/>
    </source>
</evidence>
<dbReference type="PANTHER" id="PTHR21248:SF22">
    <property type="entry name" value="PHOSPHOLIPASE D"/>
    <property type="match status" value="1"/>
</dbReference>
<dbReference type="GO" id="GO:0032049">
    <property type="term" value="P:cardiolipin biosynthetic process"/>
    <property type="evidence" value="ECO:0007669"/>
    <property type="project" value="UniProtKB-ARBA"/>
</dbReference>
<dbReference type="Pfam" id="PF13091">
    <property type="entry name" value="PLDc_2"/>
    <property type="match status" value="2"/>
</dbReference>
<gene>
    <name evidence="2" type="ORF">X943_001115</name>
</gene>
<keyword evidence="3" id="KW-1185">Reference proteome</keyword>
<comment type="caution">
    <text evidence="2">The sequence shown here is derived from an EMBL/GenBank/DDBJ whole genome shotgun (WGS) entry which is preliminary data.</text>
</comment>
<dbReference type="PANTHER" id="PTHR21248">
    <property type="entry name" value="CARDIOLIPIN SYNTHASE"/>
    <property type="match status" value="1"/>
</dbReference>
<dbReference type="SUPFAM" id="SSF56024">
    <property type="entry name" value="Phospholipase D/nuclease"/>
    <property type="match status" value="2"/>
</dbReference>
<feature type="domain" description="PLD phosphodiesterase" evidence="1">
    <location>
        <begin position="177"/>
        <end position="204"/>
    </location>
</feature>
<accession>A0AAD9GHC2</accession>